<evidence type="ECO:0000313" key="4">
    <source>
        <dbReference type="Proteomes" id="UP000201169"/>
    </source>
</evidence>
<evidence type="ECO:0000256" key="1">
    <source>
        <dbReference type="SAM" id="SignalP"/>
    </source>
</evidence>
<dbReference type="Gene3D" id="3.40.1420.30">
    <property type="match status" value="1"/>
</dbReference>
<feature type="signal peptide" evidence="1">
    <location>
        <begin position="1"/>
        <end position="22"/>
    </location>
</feature>
<gene>
    <name evidence="3" type="ORF">CAV_1563</name>
</gene>
<dbReference type="AlphaFoldDB" id="A0A222MZ90"/>
<keyword evidence="1" id="KW-0732">Signal</keyword>
<dbReference type="OrthoDB" id="5360380at2"/>
<dbReference type="RefSeq" id="WP_094325979.1">
    <property type="nucleotide sequence ID" value="NZ_CP022347.1"/>
</dbReference>
<evidence type="ECO:0000313" key="3">
    <source>
        <dbReference type="EMBL" id="ASQ31169.1"/>
    </source>
</evidence>
<dbReference type="EMBL" id="CP022347">
    <property type="protein sequence ID" value="ASQ31169.1"/>
    <property type="molecule type" value="Genomic_DNA"/>
</dbReference>
<accession>A0A222MZ90</accession>
<dbReference type="Proteomes" id="UP000201169">
    <property type="component" value="Chromosome"/>
</dbReference>
<organism evidence="3 4">
    <name type="scientific">Campylobacter avium LMG 24591</name>
    <dbReference type="NCBI Taxonomy" id="522484"/>
    <lineage>
        <taxon>Bacteria</taxon>
        <taxon>Pseudomonadati</taxon>
        <taxon>Campylobacterota</taxon>
        <taxon>Epsilonproteobacteria</taxon>
        <taxon>Campylobacterales</taxon>
        <taxon>Campylobacteraceae</taxon>
        <taxon>Campylobacter</taxon>
    </lineage>
</organism>
<dbReference type="Pfam" id="PF11396">
    <property type="entry name" value="PepSY_like"/>
    <property type="match status" value="1"/>
</dbReference>
<name>A0A222MZ90_9BACT</name>
<reference evidence="3 4" key="1">
    <citation type="submission" date="2017-07" db="EMBL/GenBank/DDBJ databases">
        <title>Analysis of two Campylobacter avium genomes and identification of a novel hippuricase gene.</title>
        <authorList>
            <person name="Miller W.G."/>
            <person name="Chapman M.H."/>
            <person name="Yee E."/>
            <person name="Revez J."/>
            <person name="Bono J.L."/>
            <person name="Rossi M."/>
        </authorList>
    </citation>
    <scope>NUCLEOTIDE SEQUENCE [LARGE SCALE GENOMIC DNA]</scope>
    <source>
        <strain evidence="3 4">LMG 24591</strain>
    </source>
</reference>
<keyword evidence="4" id="KW-1185">Reference proteome</keyword>
<protein>
    <submittedName>
        <fullName evidence="3">DUF2874 domain protein</fullName>
    </submittedName>
</protein>
<dbReference type="KEGG" id="cavi:CAV_1563"/>
<proteinExistence type="predicted"/>
<dbReference type="InterPro" id="IPR021533">
    <property type="entry name" value="PepSY-like"/>
</dbReference>
<feature type="domain" description="Putative beta-lactamase-inhibitor-like PepSY-like" evidence="2">
    <location>
        <begin position="50"/>
        <end position="96"/>
    </location>
</feature>
<feature type="chain" id="PRO_5012736468" evidence="1">
    <location>
        <begin position="23"/>
        <end position="102"/>
    </location>
</feature>
<evidence type="ECO:0000259" key="2">
    <source>
        <dbReference type="Pfam" id="PF11396"/>
    </source>
</evidence>
<sequence length="102" mass="11366">MKTKFIASLVLASSVCAFANQAATAQPAPAAPQPVQPYVNPQPYQGYYGLPQKAMNTIQKTYPGVYIKDIDFEGYGFEVELTNFMKMYFDRNGNLLGQAWDD</sequence>
<dbReference type="SUPFAM" id="SSF160574">
    <property type="entry name" value="BT0923-like"/>
    <property type="match status" value="1"/>
</dbReference>